<feature type="compositionally biased region" description="Basic and acidic residues" evidence="1">
    <location>
        <begin position="359"/>
        <end position="368"/>
    </location>
</feature>
<dbReference type="InterPro" id="IPR036526">
    <property type="entry name" value="C-N_Hydrolase_sf"/>
</dbReference>
<dbReference type="GO" id="GO:0030163">
    <property type="term" value="P:protein catabolic process"/>
    <property type="evidence" value="ECO:0007669"/>
    <property type="project" value="TreeGrafter"/>
</dbReference>
<dbReference type="STRING" id="644358.A0A0C4E8T1"/>
<evidence type="ECO:0000313" key="3">
    <source>
        <dbReference type="EMBL" id="KLU90033.1"/>
    </source>
</evidence>
<gene>
    <name evidence="3" type="ORF">MAPG_09000</name>
</gene>
<feature type="region of interest" description="Disordered" evidence="1">
    <location>
        <begin position="532"/>
        <end position="551"/>
    </location>
</feature>
<reference evidence="5" key="1">
    <citation type="submission" date="2010-05" db="EMBL/GenBank/DDBJ databases">
        <title>The genome sequence of Magnaporthe poae strain ATCC 64411.</title>
        <authorList>
            <person name="Ma L.-J."/>
            <person name="Dead R."/>
            <person name="Young S."/>
            <person name="Zeng Q."/>
            <person name="Koehrsen M."/>
            <person name="Alvarado L."/>
            <person name="Berlin A."/>
            <person name="Chapman S.B."/>
            <person name="Chen Z."/>
            <person name="Freedman E."/>
            <person name="Gellesch M."/>
            <person name="Goldberg J."/>
            <person name="Griggs A."/>
            <person name="Gujja S."/>
            <person name="Heilman E.R."/>
            <person name="Heiman D."/>
            <person name="Hepburn T."/>
            <person name="Howarth C."/>
            <person name="Jen D."/>
            <person name="Larson L."/>
            <person name="Mehta T."/>
            <person name="Neiman D."/>
            <person name="Pearson M."/>
            <person name="Roberts A."/>
            <person name="Saif S."/>
            <person name="Shea T."/>
            <person name="Shenoy N."/>
            <person name="Sisk P."/>
            <person name="Stolte C."/>
            <person name="Sykes S."/>
            <person name="Walk T."/>
            <person name="White J."/>
            <person name="Yandava C."/>
            <person name="Haas B."/>
            <person name="Nusbaum C."/>
            <person name="Birren B."/>
        </authorList>
    </citation>
    <scope>NUCLEOTIDE SEQUENCE [LARGE SCALE GENOMIC DNA]</scope>
    <source>
        <strain evidence="5">ATCC 64411 / 73-15</strain>
    </source>
</reference>
<dbReference type="EMBL" id="ADBL01002203">
    <property type="status" value="NOT_ANNOTATED_CDS"/>
    <property type="molecule type" value="Genomic_DNA"/>
</dbReference>
<keyword evidence="5" id="KW-1185">Reference proteome</keyword>
<dbReference type="eggNOG" id="KOG0806">
    <property type="taxonomic scope" value="Eukaryota"/>
</dbReference>
<sequence>MRIGCLQFAPHVGDLNNNLNRADAVLNRADPRDLEDLDILVLPEMAFTGYNFKSLPEIMPFLEVSGSGISALWARTTALKLDCKVAVGYPEKVDAPTSASSSPKYYNSLLVVNEDGETVANYRKQHLYYTDEPWSQEGTGGFFEGEIEGLGQTAMGICMDINPYKFQAPWHKFEFAFHVLESDANVVIISMAWSTLDSPETFCSRPYEPDMATLEYWAQRMEPLIRAEREDEIILIFANRCGIEADALYAGTSAVLGIQDGEVKVYGVLGRGVKQLLVVDTDDGPFARIVSRPGGATAGEEYEALQEQVGASESLSAPPPPADENPAEGAREGGSEDAGRSSSLAVDVSTNEPSTPTKAPKESHEGSPRADSPILNSARPHLTISTSVTQSPNRIPPAVGSVTSAGTITPPPTGDFPEAFYLEAAREAQLQSPAPNLYTPEEPQWPPREMPEVRPSPPRELPDVDMVDLPVSGDAPAKDDEQALRVPLPEDVPLPAESGSASVLDADEVLTGAPFGPAKGEEEFPLILVNRGADGPARRDSGMSETSISIGVDGSKEVLVVQVRDSAAGDGGDPSRQSSPPRVVTVTFSI</sequence>
<name>A0A0C4E8T1_MAGP6</name>
<accession>A0A0C4E8T1</accession>
<feature type="compositionally biased region" description="Pro residues" evidence="1">
    <location>
        <begin position="443"/>
        <end position="459"/>
    </location>
</feature>
<dbReference type="EMBL" id="GL876974">
    <property type="protein sequence ID" value="KLU90033.1"/>
    <property type="molecule type" value="Genomic_DNA"/>
</dbReference>
<reference evidence="3" key="3">
    <citation type="submission" date="2011-03" db="EMBL/GenBank/DDBJ databases">
        <title>Annotation of Magnaporthe poae ATCC 64411.</title>
        <authorList>
            <person name="Ma L.-J."/>
            <person name="Dead R."/>
            <person name="Young S.K."/>
            <person name="Zeng Q."/>
            <person name="Gargeya S."/>
            <person name="Fitzgerald M."/>
            <person name="Haas B."/>
            <person name="Abouelleil A."/>
            <person name="Alvarado L."/>
            <person name="Arachchi H.M."/>
            <person name="Berlin A."/>
            <person name="Brown A."/>
            <person name="Chapman S.B."/>
            <person name="Chen Z."/>
            <person name="Dunbar C."/>
            <person name="Freedman E."/>
            <person name="Gearin G."/>
            <person name="Gellesch M."/>
            <person name="Goldberg J."/>
            <person name="Griggs A."/>
            <person name="Gujja S."/>
            <person name="Heiman D."/>
            <person name="Howarth C."/>
            <person name="Larson L."/>
            <person name="Lui A."/>
            <person name="MacDonald P.J.P."/>
            <person name="Mehta T."/>
            <person name="Montmayeur A."/>
            <person name="Murphy C."/>
            <person name="Neiman D."/>
            <person name="Pearson M."/>
            <person name="Priest M."/>
            <person name="Roberts A."/>
            <person name="Saif S."/>
            <person name="Shea T."/>
            <person name="Shenoy N."/>
            <person name="Sisk P."/>
            <person name="Stolte C."/>
            <person name="Sykes S."/>
            <person name="Yandava C."/>
            <person name="Wortman J."/>
            <person name="Nusbaum C."/>
            <person name="Birren B."/>
        </authorList>
    </citation>
    <scope>NUCLEOTIDE SEQUENCE</scope>
    <source>
        <strain evidence="3">ATCC 64411</strain>
    </source>
</reference>
<protein>
    <submittedName>
        <fullName evidence="3">Hydrolase</fullName>
    </submittedName>
</protein>
<evidence type="ECO:0000313" key="5">
    <source>
        <dbReference type="Proteomes" id="UP000011715"/>
    </source>
</evidence>
<dbReference type="InterPro" id="IPR003010">
    <property type="entry name" value="C-N_Hydrolase"/>
</dbReference>
<reference evidence="3" key="2">
    <citation type="submission" date="2010-05" db="EMBL/GenBank/DDBJ databases">
        <title>The Genome Sequence of Magnaporthe poae strain ATCC 64411.</title>
        <authorList>
            <consortium name="The Broad Institute Genome Sequencing Platform"/>
            <consortium name="Broad Institute Genome Sequencing Center for Infectious Disease"/>
            <person name="Ma L.-J."/>
            <person name="Dead R."/>
            <person name="Young S."/>
            <person name="Zeng Q."/>
            <person name="Koehrsen M."/>
            <person name="Alvarado L."/>
            <person name="Berlin A."/>
            <person name="Chapman S.B."/>
            <person name="Chen Z."/>
            <person name="Freedman E."/>
            <person name="Gellesch M."/>
            <person name="Goldberg J."/>
            <person name="Griggs A."/>
            <person name="Gujja S."/>
            <person name="Heilman E.R."/>
            <person name="Heiman D."/>
            <person name="Hepburn T."/>
            <person name="Howarth C."/>
            <person name="Jen D."/>
            <person name="Larson L."/>
            <person name="Mehta T."/>
            <person name="Neiman D."/>
            <person name="Pearson M."/>
            <person name="Roberts A."/>
            <person name="Saif S."/>
            <person name="Shea T."/>
            <person name="Shenoy N."/>
            <person name="Sisk P."/>
            <person name="Stolte C."/>
            <person name="Sykes S."/>
            <person name="Walk T."/>
            <person name="White J."/>
            <person name="Yandava C."/>
            <person name="Haas B."/>
            <person name="Nusbaum C."/>
            <person name="Birren B."/>
        </authorList>
    </citation>
    <scope>NUCLEOTIDE SEQUENCE</scope>
    <source>
        <strain evidence="3">ATCC 64411</strain>
    </source>
</reference>
<dbReference type="CDD" id="cd07566">
    <property type="entry name" value="ScNTA1_like"/>
    <property type="match status" value="1"/>
</dbReference>
<reference evidence="4" key="5">
    <citation type="submission" date="2015-06" db="UniProtKB">
        <authorList>
            <consortium name="EnsemblFungi"/>
        </authorList>
    </citation>
    <scope>IDENTIFICATION</scope>
    <source>
        <strain evidence="4">ATCC 64411</strain>
    </source>
</reference>
<dbReference type="OrthoDB" id="201515at2759"/>
<keyword evidence="3" id="KW-0378">Hydrolase</keyword>
<dbReference type="SUPFAM" id="SSF56317">
    <property type="entry name" value="Carbon-nitrogen hydrolase"/>
    <property type="match status" value="1"/>
</dbReference>
<dbReference type="GO" id="GO:0008418">
    <property type="term" value="F:protein-N-terminal asparagine amidohydrolase activity"/>
    <property type="evidence" value="ECO:0007669"/>
    <property type="project" value="InterPro"/>
</dbReference>
<feature type="compositionally biased region" description="Polar residues" evidence="1">
    <location>
        <begin position="383"/>
        <end position="393"/>
    </location>
</feature>
<dbReference type="OMA" id="DMATLEY"/>
<dbReference type="Pfam" id="PF00795">
    <property type="entry name" value="CN_hydrolase"/>
    <property type="match status" value="1"/>
</dbReference>
<dbReference type="Proteomes" id="UP000011715">
    <property type="component" value="Unassembled WGS sequence"/>
</dbReference>
<dbReference type="PROSITE" id="PS50263">
    <property type="entry name" value="CN_HYDROLASE"/>
    <property type="match status" value="1"/>
</dbReference>
<dbReference type="PANTHER" id="PTHR11750">
    <property type="entry name" value="PROTEIN N-TERMINAL AMIDASE"/>
    <property type="match status" value="1"/>
</dbReference>
<feature type="compositionally biased region" description="Polar residues" evidence="1">
    <location>
        <begin position="575"/>
        <end position="590"/>
    </location>
</feature>
<dbReference type="Gene3D" id="3.60.110.10">
    <property type="entry name" value="Carbon-nitrogen hydrolase"/>
    <property type="match status" value="1"/>
</dbReference>
<dbReference type="PANTHER" id="PTHR11750:SF26">
    <property type="entry name" value="PROTEIN N-TERMINAL AMIDASE"/>
    <property type="match status" value="1"/>
</dbReference>
<feature type="compositionally biased region" description="Basic and acidic residues" evidence="1">
    <location>
        <begin position="329"/>
        <end position="339"/>
    </location>
</feature>
<dbReference type="EnsemblFungi" id="MAPG_09000T0">
    <property type="protein sequence ID" value="MAPG_09000T0"/>
    <property type="gene ID" value="MAPG_09000"/>
</dbReference>
<reference evidence="4" key="4">
    <citation type="journal article" date="2015" name="G3 (Bethesda)">
        <title>Genome sequences of three phytopathogenic species of the Magnaporthaceae family of fungi.</title>
        <authorList>
            <person name="Okagaki L.H."/>
            <person name="Nunes C.C."/>
            <person name="Sailsbery J."/>
            <person name="Clay B."/>
            <person name="Brown D."/>
            <person name="John T."/>
            <person name="Oh Y."/>
            <person name="Young N."/>
            <person name="Fitzgerald M."/>
            <person name="Haas B.J."/>
            <person name="Zeng Q."/>
            <person name="Young S."/>
            <person name="Adiconis X."/>
            <person name="Fan L."/>
            <person name="Levin J.Z."/>
            <person name="Mitchell T.K."/>
            <person name="Okubara P.A."/>
            <person name="Farman M.L."/>
            <person name="Kohn L.M."/>
            <person name="Birren B."/>
            <person name="Ma L.-J."/>
            <person name="Dean R.A."/>
        </authorList>
    </citation>
    <scope>NUCLEOTIDE SEQUENCE</scope>
    <source>
        <strain evidence="4">ATCC 64411 / 73-15</strain>
    </source>
</reference>
<organism evidence="4 5">
    <name type="scientific">Magnaporthiopsis poae (strain ATCC 64411 / 73-15)</name>
    <name type="common">Kentucky bluegrass fungus</name>
    <name type="synonym">Magnaporthe poae</name>
    <dbReference type="NCBI Taxonomy" id="644358"/>
    <lineage>
        <taxon>Eukaryota</taxon>
        <taxon>Fungi</taxon>
        <taxon>Dikarya</taxon>
        <taxon>Ascomycota</taxon>
        <taxon>Pezizomycotina</taxon>
        <taxon>Sordariomycetes</taxon>
        <taxon>Sordariomycetidae</taxon>
        <taxon>Magnaporthales</taxon>
        <taxon>Magnaporthaceae</taxon>
        <taxon>Magnaporthiopsis</taxon>
    </lineage>
</organism>
<evidence type="ECO:0000256" key="1">
    <source>
        <dbReference type="SAM" id="MobiDB-lite"/>
    </source>
</evidence>
<proteinExistence type="predicted"/>
<feature type="region of interest" description="Disordered" evidence="1">
    <location>
        <begin position="565"/>
        <end position="590"/>
    </location>
</feature>
<feature type="region of interest" description="Disordered" evidence="1">
    <location>
        <begin position="302"/>
        <end position="482"/>
    </location>
</feature>
<feature type="compositionally biased region" description="Polar residues" evidence="1">
    <location>
        <begin position="340"/>
        <end position="357"/>
    </location>
</feature>
<dbReference type="VEuPathDB" id="FungiDB:MAPG_09000"/>
<feature type="domain" description="CN hydrolase" evidence="2">
    <location>
        <begin position="1"/>
        <end position="283"/>
    </location>
</feature>
<evidence type="ECO:0000259" key="2">
    <source>
        <dbReference type="PROSITE" id="PS50263"/>
    </source>
</evidence>
<dbReference type="InterPro" id="IPR039703">
    <property type="entry name" value="Nta1"/>
</dbReference>
<evidence type="ECO:0000313" key="4">
    <source>
        <dbReference type="EnsemblFungi" id="MAPG_09000T0"/>
    </source>
</evidence>
<dbReference type="GO" id="GO:0070773">
    <property type="term" value="F:protein-N-terminal glutamine amidohydrolase activity"/>
    <property type="evidence" value="ECO:0007669"/>
    <property type="project" value="InterPro"/>
</dbReference>
<dbReference type="AlphaFoldDB" id="A0A0C4E8T1"/>